<evidence type="ECO:0000313" key="3">
    <source>
        <dbReference type="Proteomes" id="UP000032578"/>
    </source>
</evidence>
<comment type="caution">
    <text evidence="2">The sequence shown here is derived from an EMBL/GenBank/DDBJ whole genome shotgun (WGS) entry which is preliminary data.</text>
</comment>
<dbReference type="InterPro" id="IPR001763">
    <property type="entry name" value="Rhodanese-like_dom"/>
</dbReference>
<feature type="domain" description="Rhodanese" evidence="1">
    <location>
        <begin position="30"/>
        <end position="114"/>
    </location>
</feature>
<evidence type="ECO:0000313" key="2">
    <source>
        <dbReference type="EMBL" id="KJD35964.1"/>
    </source>
</evidence>
<sequence length="114" mass="12899">MSILSFLFGSAQQPKTVKVVEKAVFSDSINAKTVQLVDVRTATEFNAGHIKNAKNIDVLKYSSFIEKFSKLNKNEPVYLYCRSGKRSNRAAKKLDSLGFKEIYDLKGGYLNWIK</sequence>
<dbReference type="PATRIC" id="fig|1435349.4.peg.2528"/>
<dbReference type="PANTHER" id="PTHR45431">
    <property type="entry name" value="RHODANESE-LIKE DOMAIN-CONTAINING PROTEIN 15, CHLOROPLASTIC"/>
    <property type="match status" value="1"/>
</dbReference>
<dbReference type="SMART" id="SM00450">
    <property type="entry name" value="RHOD"/>
    <property type="match status" value="1"/>
</dbReference>
<dbReference type="PANTHER" id="PTHR45431:SF3">
    <property type="entry name" value="RHODANESE-LIKE DOMAIN-CONTAINING PROTEIN 15, CHLOROPLASTIC"/>
    <property type="match status" value="1"/>
</dbReference>
<organism evidence="2 3">
    <name type="scientific">Neotamlana sedimentorum</name>
    <dbReference type="NCBI Taxonomy" id="1435349"/>
    <lineage>
        <taxon>Bacteria</taxon>
        <taxon>Pseudomonadati</taxon>
        <taxon>Bacteroidota</taxon>
        <taxon>Flavobacteriia</taxon>
        <taxon>Flavobacteriales</taxon>
        <taxon>Flavobacteriaceae</taxon>
        <taxon>Neotamlana</taxon>
    </lineage>
</organism>
<dbReference type="OrthoDB" id="9808735at2"/>
<dbReference type="InterPro" id="IPR052367">
    <property type="entry name" value="Thiosulfate_ST/Rhodanese-like"/>
</dbReference>
<dbReference type="SUPFAM" id="SSF52821">
    <property type="entry name" value="Rhodanese/Cell cycle control phosphatase"/>
    <property type="match status" value="1"/>
</dbReference>
<dbReference type="PROSITE" id="PS50206">
    <property type="entry name" value="RHODANESE_3"/>
    <property type="match status" value="1"/>
</dbReference>
<dbReference type="EMBL" id="JTDW01000005">
    <property type="protein sequence ID" value="KJD35964.1"/>
    <property type="molecule type" value="Genomic_DNA"/>
</dbReference>
<evidence type="ECO:0000259" key="1">
    <source>
        <dbReference type="PROSITE" id="PS50206"/>
    </source>
</evidence>
<dbReference type="Proteomes" id="UP000032578">
    <property type="component" value="Unassembled WGS sequence"/>
</dbReference>
<dbReference type="AlphaFoldDB" id="A0A0D7WA58"/>
<dbReference type="CDD" id="cd00158">
    <property type="entry name" value="RHOD"/>
    <property type="match status" value="1"/>
</dbReference>
<reference evidence="2 3" key="1">
    <citation type="submission" date="2014-11" db="EMBL/GenBank/DDBJ databases">
        <title>Tamlana sedimentorum sp. nov., isolated from shallow sand sediments of the Sea of Japan.</title>
        <authorList>
            <person name="Romanenko L.A."/>
        </authorList>
    </citation>
    <scope>NUCLEOTIDE SEQUENCE [LARGE SCALE GENOMIC DNA]</scope>
    <source>
        <strain evidence="2 3">JCM 19808</strain>
    </source>
</reference>
<dbReference type="Pfam" id="PF00581">
    <property type="entry name" value="Rhodanese"/>
    <property type="match status" value="1"/>
</dbReference>
<name>A0A0D7WA58_9FLAO</name>
<proteinExistence type="predicted"/>
<keyword evidence="3" id="KW-1185">Reference proteome</keyword>
<dbReference type="Gene3D" id="3.40.250.10">
    <property type="entry name" value="Rhodanese-like domain"/>
    <property type="match status" value="1"/>
</dbReference>
<dbReference type="STRING" id="1435349.PW52_07725"/>
<accession>A0A0D7WA58</accession>
<dbReference type="InterPro" id="IPR036873">
    <property type="entry name" value="Rhodanese-like_dom_sf"/>
</dbReference>
<gene>
    <name evidence="2" type="ORF">PW52_07725</name>
</gene>
<protein>
    <submittedName>
        <fullName evidence="2">Rhodanese</fullName>
    </submittedName>
</protein>